<dbReference type="Proteomes" id="UP000217696">
    <property type="component" value="Chromosome"/>
</dbReference>
<comment type="caution">
    <text evidence="1">Lacks conserved residue(s) required for the propagation of feature annotation.</text>
</comment>
<accession>A0A0U5AZ46</accession>
<name>A0A0U5AZ46_9BACL</name>
<gene>
    <name evidence="2" type="primary">rssA</name>
    <name evidence="2" type="ORF">CB4_01728</name>
</gene>
<dbReference type="KEGG" id="asoc:CB4_01728"/>
<feature type="active site" description="Nucleophile" evidence="1">
    <location>
        <position position="46"/>
    </location>
</feature>
<dbReference type="PROSITE" id="PS51635">
    <property type="entry name" value="PNPLA"/>
    <property type="match status" value="1"/>
</dbReference>
<dbReference type="SUPFAM" id="SSF52151">
    <property type="entry name" value="FabD/lysophospholipase-like"/>
    <property type="match status" value="1"/>
</dbReference>
<evidence type="ECO:0000313" key="2">
    <source>
        <dbReference type="EMBL" id="BAU27554.1"/>
    </source>
</evidence>
<keyword evidence="1" id="KW-0442">Lipid degradation</keyword>
<feature type="short sequence motif" description="DGA/G" evidence="1">
    <location>
        <begin position="158"/>
        <end position="160"/>
    </location>
</feature>
<dbReference type="InterPro" id="IPR002641">
    <property type="entry name" value="PNPLA_dom"/>
</dbReference>
<dbReference type="PANTHER" id="PTHR14226:SF76">
    <property type="entry name" value="NTE FAMILY PROTEIN RSSA"/>
    <property type="match status" value="1"/>
</dbReference>
<dbReference type="InterPro" id="IPR050301">
    <property type="entry name" value="NTE"/>
</dbReference>
<evidence type="ECO:0000256" key="1">
    <source>
        <dbReference type="PROSITE-ProRule" id="PRU01161"/>
    </source>
</evidence>
<keyword evidence="3" id="KW-1185">Reference proteome</keyword>
<feature type="short sequence motif" description="GXSXG" evidence="1">
    <location>
        <begin position="44"/>
        <end position="48"/>
    </location>
</feature>
<proteinExistence type="predicted"/>
<dbReference type="RefSeq" id="WP_096464986.1">
    <property type="nucleotide sequence ID" value="NZ_AP017312.1"/>
</dbReference>
<dbReference type="Gene3D" id="3.40.1090.10">
    <property type="entry name" value="Cytosolic phospholipase A2 catalytic domain"/>
    <property type="match status" value="1"/>
</dbReference>
<reference evidence="2 3" key="1">
    <citation type="submission" date="2015-12" db="EMBL/GenBank/DDBJ databases">
        <title>Genome sequence of Aneurinibacillus soli.</title>
        <authorList>
            <person name="Lee J.S."/>
            <person name="Lee K.C."/>
            <person name="Kim K.K."/>
            <person name="Lee B.W."/>
        </authorList>
    </citation>
    <scope>NUCLEOTIDE SEQUENCE [LARGE SCALE GENOMIC DNA]</scope>
    <source>
        <strain evidence="2 3">CB4</strain>
    </source>
</reference>
<feature type="active site" description="Proton acceptor" evidence="1">
    <location>
        <position position="158"/>
    </location>
</feature>
<protein>
    <submittedName>
        <fullName evidence="2">NTE family protein RssA</fullName>
    </submittedName>
</protein>
<dbReference type="Pfam" id="PF01734">
    <property type="entry name" value="Patatin"/>
    <property type="match status" value="1"/>
</dbReference>
<dbReference type="AlphaFoldDB" id="A0A0U5AZ46"/>
<evidence type="ECO:0000313" key="3">
    <source>
        <dbReference type="Proteomes" id="UP000217696"/>
    </source>
</evidence>
<dbReference type="GO" id="GO:0016787">
    <property type="term" value="F:hydrolase activity"/>
    <property type="evidence" value="ECO:0007669"/>
    <property type="project" value="UniProtKB-UniRule"/>
</dbReference>
<organism evidence="2 3">
    <name type="scientific">Aneurinibacillus soli</name>
    <dbReference type="NCBI Taxonomy" id="1500254"/>
    <lineage>
        <taxon>Bacteria</taxon>
        <taxon>Bacillati</taxon>
        <taxon>Bacillota</taxon>
        <taxon>Bacilli</taxon>
        <taxon>Bacillales</taxon>
        <taxon>Paenibacillaceae</taxon>
        <taxon>Aneurinibacillus group</taxon>
        <taxon>Aneurinibacillus</taxon>
    </lineage>
</organism>
<dbReference type="InterPro" id="IPR016035">
    <property type="entry name" value="Acyl_Trfase/lysoPLipase"/>
</dbReference>
<dbReference type="EMBL" id="AP017312">
    <property type="protein sequence ID" value="BAU27554.1"/>
    <property type="molecule type" value="Genomic_DNA"/>
</dbReference>
<dbReference type="OrthoDB" id="9770965at2"/>
<dbReference type="GO" id="GO:0016042">
    <property type="term" value="P:lipid catabolic process"/>
    <property type="evidence" value="ECO:0007669"/>
    <property type="project" value="UniProtKB-UniRule"/>
</dbReference>
<keyword evidence="1" id="KW-0443">Lipid metabolism</keyword>
<sequence length="266" mass="28922">MEKQEGKMPGIGLALGAGGVRGFAHIGVLEVLAAHGIEPAYLAGSSMGSLVAALYASGLTPGMMEKLAVNLKRKHWLDLCVPGMGFVIGEKLREVVKLLTRGRQIEEMERPLAIVATDLRTGERVIFTEGPAYEAVRASASIPGIFVPYQLNGRLLVDGAVVDRVPIEVVRDMGADLTIGVDVALAPSDAPVKSLFDVIFQSVDIMEREIFRHRTVHADIMVRPDVGRFSSTAFTNIEEIVEEGRKAAQQMVPHIQDKITEWRKGI</sequence>
<keyword evidence="1" id="KW-0378">Hydrolase</keyword>
<dbReference type="PANTHER" id="PTHR14226">
    <property type="entry name" value="NEUROPATHY TARGET ESTERASE/SWISS CHEESE D.MELANOGASTER"/>
    <property type="match status" value="1"/>
</dbReference>